<evidence type="ECO:0000256" key="1">
    <source>
        <dbReference type="ARBA" id="ARBA00023075"/>
    </source>
</evidence>
<dbReference type="InterPro" id="IPR017927">
    <property type="entry name" value="FAD-bd_FR_type"/>
</dbReference>
<dbReference type="InterPro" id="IPR012349">
    <property type="entry name" value="Split_barrel_FMN-bd"/>
</dbReference>
<name>A0ABW4XLT9_9GAMM</name>
<organism evidence="5 6">
    <name type="scientific">Corallincola platygyrae</name>
    <dbReference type="NCBI Taxonomy" id="1193278"/>
    <lineage>
        <taxon>Bacteria</taxon>
        <taxon>Pseudomonadati</taxon>
        <taxon>Pseudomonadota</taxon>
        <taxon>Gammaproteobacteria</taxon>
        <taxon>Alteromonadales</taxon>
        <taxon>Psychromonadaceae</taxon>
        <taxon>Corallincola</taxon>
    </lineage>
</organism>
<dbReference type="Proteomes" id="UP001597380">
    <property type="component" value="Unassembled WGS sequence"/>
</dbReference>
<dbReference type="PANTHER" id="PTHR42815:SF2">
    <property type="entry name" value="FAD-BINDING, PUTATIVE (AFU_ORTHOLOGUE AFUA_6G07600)-RELATED"/>
    <property type="match status" value="1"/>
</dbReference>
<evidence type="ECO:0000313" key="5">
    <source>
        <dbReference type="EMBL" id="MFD2094954.1"/>
    </source>
</evidence>
<dbReference type="PROSITE" id="PS51085">
    <property type="entry name" value="2FE2S_FER_2"/>
    <property type="match status" value="1"/>
</dbReference>
<dbReference type="Pfam" id="PF00175">
    <property type="entry name" value="NAD_binding_1"/>
    <property type="match status" value="1"/>
</dbReference>
<keyword evidence="1" id="KW-0830">Ubiquinone</keyword>
<feature type="domain" description="FAD-binding FR-type" evidence="4">
    <location>
        <begin position="362"/>
        <end position="468"/>
    </location>
</feature>
<dbReference type="PROSITE" id="PS00197">
    <property type="entry name" value="2FE2S_FER_1"/>
    <property type="match status" value="1"/>
</dbReference>
<dbReference type="Pfam" id="PF00111">
    <property type="entry name" value="Fer2"/>
    <property type="match status" value="1"/>
</dbReference>
<dbReference type="Gene3D" id="3.40.50.80">
    <property type="entry name" value="Nucleotide-binding domain of ferredoxin-NADP reductase (FNR) module"/>
    <property type="match status" value="1"/>
</dbReference>
<dbReference type="SUPFAM" id="SSF50475">
    <property type="entry name" value="FMN-binding split barrel"/>
    <property type="match status" value="1"/>
</dbReference>
<dbReference type="InterPro" id="IPR001041">
    <property type="entry name" value="2Fe-2S_ferredoxin-type"/>
</dbReference>
<dbReference type="InterPro" id="IPR039261">
    <property type="entry name" value="FNR_nucleotide-bd"/>
</dbReference>
<dbReference type="PROSITE" id="PS51384">
    <property type="entry name" value="FAD_FR"/>
    <property type="match status" value="1"/>
</dbReference>
<dbReference type="Gene3D" id="2.40.30.10">
    <property type="entry name" value="Translation factors"/>
    <property type="match status" value="1"/>
</dbReference>
<sequence length="737" mass="81688">MTVSKVSSIDDYQTQLDSPFHRGEQWIQSKLGVREQMERFGKRVIRDHMPDQHRAFYQQLPFVLAGHQDLQGDVWASMVFGEPGFIEASSSKSLALSSLPVEGDPLRHSLMQSANKPLAVGLLGIELPTRRRNRLSAHLHQQDTNGWQLEVDQTFGNCPQYIQSRELLWLPENSRNAPEVSSISELDVAARELISRADTFFVASATAGINDRPNSAELQPQHQAAQGADVSHRGGQPGFVHVADDGTLTIPDFSGNNHFNTFGNLIENPSAGLLFVDFERGDLLMLTGDTEIIWNTDDPKLPLQAKHFSHADRFWQFKTKRGIWLRSVLPFRWGKPIASPNSQLTGSWSQATASLNASQQANKWHSFTIAKVIEESPQIRSLYLMPPEGIQPTFLPGQHITVKQVIDELPVIRTYTVSSAPEDPLIRISVKREIRDDGLPGQMSAALHQLQSGAVLSVKLPRGQFYLDYQDSRPAVLLSAGIGITPILSMARHWFNQGFRNRQMRPLTVICSVRNLRQRAFYQELMTLAEHSGGMIRVFWVLSQPEAEAQLGFDAKSDFQYQGHIDKAFLEAVLPLDDYRFYLCGPTGYMQTTYELLLELGVADDSIKAEAFGPSSIKRQVAATSSAGDTGNHLSQPEQAELAREAIVEFTGTGVEQAWTPEQGTLLEFAEAHGLTPAFSCRNGQCGACRAQLVGGEVIYETQPGAAHENNEVLLCCAKPAAAESPDEMPTLAIELL</sequence>
<comment type="cofactor">
    <cofactor evidence="2">
        <name>[2Fe-2S] cluster</name>
        <dbReference type="ChEBI" id="CHEBI:190135"/>
    </cofactor>
</comment>
<dbReference type="PANTHER" id="PTHR42815">
    <property type="entry name" value="FAD-BINDING, PUTATIVE (AFU_ORTHOLOGUE AFUA_6G07600)-RELATED"/>
    <property type="match status" value="1"/>
</dbReference>
<dbReference type="InterPro" id="IPR006058">
    <property type="entry name" value="2Fe2S_fd_BS"/>
</dbReference>
<dbReference type="SUPFAM" id="SSF52343">
    <property type="entry name" value="Ferredoxin reductase-like, C-terminal NADP-linked domain"/>
    <property type="match status" value="1"/>
</dbReference>
<gene>
    <name evidence="5" type="ORF">ACFSJ3_03095</name>
</gene>
<dbReference type="InterPro" id="IPR001433">
    <property type="entry name" value="OxRdtase_FAD/NAD-bd"/>
</dbReference>
<evidence type="ECO:0000259" key="3">
    <source>
        <dbReference type="PROSITE" id="PS51085"/>
    </source>
</evidence>
<proteinExistence type="predicted"/>
<reference evidence="6" key="1">
    <citation type="journal article" date="2019" name="Int. J. Syst. Evol. Microbiol.">
        <title>The Global Catalogue of Microorganisms (GCM) 10K type strain sequencing project: providing services to taxonomists for standard genome sequencing and annotation.</title>
        <authorList>
            <consortium name="The Broad Institute Genomics Platform"/>
            <consortium name="The Broad Institute Genome Sequencing Center for Infectious Disease"/>
            <person name="Wu L."/>
            <person name="Ma J."/>
        </authorList>
    </citation>
    <scope>NUCLEOTIDE SEQUENCE [LARGE SCALE GENOMIC DNA]</scope>
    <source>
        <strain evidence="6">CGMCC 1.10992</strain>
    </source>
</reference>
<dbReference type="InterPro" id="IPR017938">
    <property type="entry name" value="Riboflavin_synthase-like_b-brl"/>
</dbReference>
<dbReference type="InterPro" id="IPR008333">
    <property type="entry name" value="Cbr1-like_FAD-bd_dom"/>
</dbReference>
<evidence type="ECO:0000256" key="2">
    <source>
        <dbReference type="ARBA" id="ARBA00034078"/>
    </source>
</evidence>
<dbReference type="Gene3D" id="3.10.20.30">
    <property type="match status" value="1"/>
</dbReference>
<dbReference type="InterPro" id="IPR036010">
    <property type="entry name" value="2Fe-2S_ferredoxin-like_sf"/>
</dbReference>
<dbReference type="EMBL" id="JBHUHT010000007">
    <property type="protein sequence ID" value="MFD2094954.1"/>
    <property type="molecule type" value="Genomic_DNA"/>
</dbReference>
<dbReference type="RefSeq" id="WP_345338041.1">
    <property type="nucleotide sequence ID" value="NZ_BAABLI010000004.1"/>
</dbReference>
<keyword evidence="6" id="KW-1185">Reference proteome</keyword>
<dbReference type="CDD" id="cd06184">
    <property type="entry name" value="flavohem_like_fad_nad_binding"/>
    <property type="match status" value="1"/>
</dbReference>
<feature type="domain" description="2Fe-2S ferredoxin-type" evidence="3">
    <location>
        <begin position="644"/>
        <end position="737"/>
    </location>
</feature>
<accession>A0ABW4XLT9</accession>
<protein>
    <submittedName>
        <fullName evidence="5">Pyridoxamine 5'-phosphate oxidase family protein</fullName>
    </submittedName>
</protein>
<dbReference type="InterPro" id="IPR012675">
    <property type="entry name" value="Beta-grasp_dom_sf"/>
</dbReference>
<evidence type="ECO:0000313" key="6">
    <source>
        <dbReference type="Proteomes" id="UP001597380"/>
    </source>
</evidence>
<dbReference type="SUPFAM" id="SSF63380">
    <property type="entry name" value="Riboflavin synthase domain-like"/>
    <property type="match status" value="1"/>
</dbReference>
<dbReference type="Pfam" id="PF00970">
    <property type="entry name" value="FAD_binding_6"/>
    <property type="match status" value="1"/>
</dbReference>
<comment type="caution">
    <text evidence="5">The sequence shown here is derived from an EMBL/GenBank/DDBJ whole genome shotgun (WGS) entry which is preliminary data.</text>
</comment>
<evidence type="ECO:0000259" key="4">
    <source>
        <dbReference type="PROSITE" id="PS51384"/>
    </source>
</evidence>
<dbReference type="SUPFAM" id="SSF54292">
    <property type="entry name" value="2Fe-2S ferredoxin-like"/>
    <property type="match status" value="1"/>
</dbReference>
<dbReference type="CDD" id="cd00207">
    <property type="entry name" value="fer2"/>
    <property type="match status" value="1"/>
</dbReference>
<dbReference type="Gene3D" id="2.30.110.10">
    <property type="entry name" value="Electron Transport, Fmn-binding Protein, Chain A"/>
    <property type="match status" value="1"/>
</dbReference>